<keyword evidence="3 7" id="KW-0489">Methyltransferase</keyword>
<dbReference type="GeneID" id="31367368"/>
<evidence type="ECO:0000256" key="3">
    <source>
        <dbReference type="ARBA" id="ARBA00022603"/>
    </source>
</evidence>
<evidence type="ECO:0000256" key="6">
    <source>
        <dbReference type="ARBA" id="ARBA00048612"/>
    </source>
</evidence>
<organism evidence="8 9">
    <name type="scientific">Heterostelium pallidum (strain ATCC 26659 / Pp 5 / PN500)</name>
    <name type="common">Cellular slime mold</name>
    <name type="synonym">Polysphondylium pallidum</name>
    <dbReference type="NCBI Taxonomy" id="670386"/>
    <lineage>
        <taxon>Eukaryota</taxon>
        <taxon>Amoebozoa</taxon>
        <taxon>Evosea</taxon>
        <taxon>Eumycetozoa</taxon>
        <taxon>Dictyostelia</taxon>
        <taxon>Acytosteliales</taxon>
        <taxon>Acytosteliaceae</taxon>
        <taxon>Heterostelium</taxon>
    </lineage>
</organism>
<dbReference type="GO" id="GO:0035243">
    <property type="term" value="F:protein-arginine omega-N symmetric methyltransferase activity"/>
    <property type="evidence" value="ECO:0007669"/>
    <property type="project" value="UniProtKB-EC"/>
</dbReference>
<proteinExistence type="inferred from homology"/>
<keyword evidence="5 7" id="KW-0496">Mitochondrion</keyword>
<reference evidence="8 9" key="1">
    <citation type="journal article" date="2011" name="Genome Res.">
        <title>Phylogeny-wide analysis of social amoeba genomes highlights ancient origins for complex intercellular communication.</title>
        <authorList>
            <person name="Heidel A.J."/>
            <person name="Lawal H.M."/>
            <person name="Felder M."/>
            <person name="Schilde C."/>
            <person name="Helps N.R."/>
            <person name="Tunggal B."/>
            <person name="Rivero F."/>
            <person name="John U."/>
            <person name="Schleicher M."/>
            <person name="Eichinger L."/>
            <person name="Platzer M."/>
            <person name="Noegel A.A."/>
            <person name="Schaap P."/>
            <person name="Gloeckner G."/>
        </authorList>
    </citation>
    <scope>NUCLEOTIDE SEQUENCE [LARGE SCALE GENOMIC DNA]</scope>
    <source>
        <strain evidence="9">ATCC 26659 / Pp 5 / PN500</strain>
    </source>
</reference>
<keyword evidence="4 7" id="KW-0808">Transferase</keyword>
<dbReference type="SUPFAM" id="SSF53335">
    <property type="entry name" value="S-adenosyl-L-methionine-dependent methyltransferases"/>
    <property type="match status" value="1"/>
</dbReference>
<dbReference type="InterPro" id="IPR003788">
    <property type="entry name" value="NDUFAF7"/>
</dbReference>
<dbReference type="Pfam" id="PF02636">
    <property type="entry name" value="Methyltransf_28"/>
    <property type="match status" value="1"/>
</dbReference>
<dbReference type="Gene3D" id="3.40.50.12710">
    <property type="match status" value="1"/>
</dbReference>
<dbReference type="InterPro" id="IPR029063">
    <property type="entry name" value="SAM-dependent_MTases_sf"/>
</dbReference>
<protein>
    <recommendedName>
        <fullName evidence="7">Protein arginine methyltransferase NDUFAF7</fullName>
        <ecNumber evidence="7">2.1.1.320</ecNumber>
    </recommendedName>
</protein>
<evidence type="ECO:0000256" key="2">
    <source>
        <dbReference type="ARBA" id="ARBA00005891"/>
    </source>
</evidence>
<dbReference type="STRING" id="670386.D3BUS8"/>
<evidence type="ECO:0000256" key="1">
    <source>
        <dbReference type="ARBA" id="ARBA00004173"/>
    </source>
</evidence>
<name>D3BUS8_HETP5</name>
<dbReference type="EC" id="2.1.1.320" evidence="7"/>
<dbReference type="InterPro" id="IPR038375">
    <property type="entry name" value="NDUFAF7_sf"/>
</dbReference>
<dbReference type="FunCoup" id="D3BUS8">
    <property type="interactions" value="51"/>
</dbReference>
<gene>
    <name evidence="8" type="ORF">PPL_11900</name>
</gene>
<accession>D3BUS8</accession>
<comment type="subcellular location">
    <subcellularLocation>
        <location evidence="1 7">Mitochondrion</location>
    </subcellularLocation>
</comment>
<evidence type="ECO:0000256" key="4">
    <source>
        <dbReference type="ARBA" id="ARBA00022679"/>
    </source>
</evidence>
<dbReference type="GO" id="GO:0005739">
    <property type="term" value="C:mitochondrion"/>
    <property type="evidence" value="ECO:0007669"/>
    <property type="project" value="UniProtKB-SubCell"/>
</dbReference>
<dbReference type="EMBL" id="ADBJ01000060">
    <property type="protein sequence ID" value="EFA74866.1"/>
    <property type="molecule type" value="Genomic_DNA"/>
</dbReference>
<keyword evidence="9" id="KW-1185">Reference proteome</keyword>
<comment type="function">
    <text evidence="7">Arginine methyltransferase involved in the assembly or stability of mitochondrial NADH:ubiquinone oxidoreductase complex (complex I).</text>
</comment>
<evidence type="ECO:0000313" key="8">
    <source>
        <dbReference type="EMBL" id="EFA74866.1"/>
    </source>
</evidence>
<comment type="similarity">
    <text evidence="2 7">Belongs to the NDUFAF7 family.</text>
</comment>
<evidence type="ECO:0000256" key="7">
    <source>
        <dbReference type="RuleBase" id="RU364114"/>
    </source>
</evidence>
<dbReference type="PANTHER" id="PTHR12049">
    <property type="entry name" value="PROTEIN ARGININE METHYLTRANSFERASE NDUFAF7, MITOCHONDRIAL"/>
    <property type="match status" value="1"/>
</dbReference>
<dbReference type="RefSeq" id="XP_020427000.1">
    <property type="nucleotide sequence ID" value="XM_020582646.1"/>
</dbReference>
<dbReference type="Proteomes" id="UP000001396">
    <property type="component" value="Unassembled WGS sequence"/>
</dbReference>
<evidence type="ECO:0000313" key="9">
    <source>
        <dbReference type="Proteomes" id="UP000001396"/>
    </source>
</evidence>
<comment type="catalytic activity">
    <reaction evidence="6 7">
        <text>L-arginyl-[protein] + 2 S-adenosyl-L-methionine = N(omega),N(omega)'-dimethyl-L-arginyl-[protein] + 2 S-adenosyl-L-homocysteine + 2 H(+)</text>
        <dbReference type="Rhea" id="RHEA:48108"/>
        <dbReference type="Rhea" id="RHEA-COMP:10532"/>
        <dbReference type="Rhea" id="RHEA-COMP:11992"/>
        <dbReference type="ChEBI" id="CHEBI:15378"/>
        <dbReference type="ChEBI" id="CHEBI:29965"/>
        <dbReference type="ChEBI" id="CHEBI:57856"/>
        <dbReference type="ChEBI" id="CHEBI:59789"/>
        <dbReference type="ChEBI" id="CHEBI:88221"/>
        <dbReference type="EC" id="2.1.1.320"/>
    </reaction>
</comment>
<dbReference type="InParanoid" id="D3BUS8"/>
<dbReference type="PANTHER" id="PTHR12049:SF5">
    <property type="entry name" value="PROTEIN ARGININE METHYLTRANSFERASE NDUFAF7 HOMOLOG, MITOCHONDRIAL"/>
    <property type="match status" value="1"/>
</dbReference>
<dbReference type="GO" id="GO:0032259">
    <property type="term" value="P:methylation"/>
    <property type="evidence" value="ECO:0007669"/>
    <property type="project" value="UniProtKB-KW"/>
</dbReference>
<dbReference type="OMA" id="LPFAPNM"/>
<evidence type="ECO:0000256" key="5">
    <source>
        <dbReference type="ARBA" id="ARBA00023128"/>
    </source>
</evidence>
<sequence length="486" mass="56418">MYSLFSSSLSTSSRVNTTKSIYTQFTSSSSSSTFYRYKSNKPPSPSNSSYNINPKLRSRLQKQEEIHIPENNKNVKVNFTSKKQLMRDFIQDSLYNKEYGYFTSKEVITSIDKSRFKELNTLKNRKDYLIYLSELYKDSQHSWFTPVEIFQPYYSNAIGRYIIEKYNNSKMKQEKKPLKIFEVGAGSGTNALCILNFLRDQHPNLYATAQYTIIEISRLLAVKQLERIKVEHPNIKVQVYNTSIFNWTHKREDDECFILMTEVIDNLPHDKIVVNSDGIFESFVMTPRGSTDLHIEDLQRLQDPIIKEYLAMDQQQWGGQTSMGLTQIYETLKNFFAGDRSIFVPTVCMKMFQILSLYFPKHHLVLADFDFIPSLVKGENAPTVQEKMPIHPNQPNSGYESIDHDDITTPAPGSCDIFFPTNWSDLHSMYIRTNQSRDNFDASQVKSYKQKDFLKIYAKPDIGKTQTKSNFNPMLHDYTNMSVLVS</sequence>
<dbReference type="AlphaFoldDB" id="D3BUS8"/>
<comment type="caution">
    <text evidence="8">The sequence shown here is derived from an EMBL/GenBank/DDBJ whole genome shotgun (WGS) entry which is preliminary data.</text>
</comment>